<dbReference type="AlphaFoldDB" id="U5N968"/>
<keyword evidence="3" id="KW-1185">Reference proteome</keyword>
<gene>
    <name evidence="2" type="primary">hemD</name>
    <name evidence="2" type="ORF">Cenrod_1751</name>
</gene>
<dbReference type="HOGENOM" id="CLU_011276_9_4_4"/>
<protein>
    <submittedName>
        <fullName evidence="2">Uroporphyrinogen-III synthase</fullName>
    </submittedName>
</protein>
<reference evidence="2 3" key="1">
    <citation type="journal article" date="2013" name="Genome Biol.">
        <title>Genomic analysis reveals key aspects of prokaryotic symbiosis in the phototrophic consortium "Chlorochromatium aggregatum".</title>
        <authorList>
            <person name="Liu Z."/>
            <person name="Muller J."/>
            <person name="Li T."/>
            <person name="Alvey R.M."/>
            <person name="Vogl K."/>
            <person name="Frigaard N.U."/>
            <person name="Rockwell N.C."/>
            <person name="Boyd E.S."/>
            <person name="Tomsho L.P."/>
            <person name="Schuster S.C."/>
            <person name="Henke P."/>
            <person name="Rohde M."/>
            <person name="Overmann J."/>
            <person name="Bryant D.A."/>
        </authorList>
    </citation>
    <scope>NUCLEOTIDE SEQUENCE [LARGE SCALE GENOMIC DNA]</scope>
    <source>
        <strain evidence="2">CR</strain>
    </source>
</reference>
<feature type="domain" description="Tetrapyrrole biosynthesis uroporphyrinogen III synthase" evidence="1">
    <location>
        <begin position="14"/>
        <end position="142"/>
    </location>
</feature>
<dbReference type="KEGG" id="cbx:Cenrod_1751"/>
<evidence type="ECO:0000313" key="3">
    <source>
        <dbReference type="Proteomes" id="UP000017184"/>
    </source>
</evidence>
<accession>U5N968</accession>
<sequence length="282" mass="30382">MRVVVTQAPPRAQAWACSLTQAGHEVLLLPLLEVCALPDAAPLQHAWSALPGYDALVFVSPAAVSHFFAARPADACGEWGASGKPGVWVTGPGTRSAALQHGVTPDCIAAPTAAPYDSERLWQVVAPTVRPGMRVLIVRGMDDAQQRGNDMDSDSELHRKTDRAMSHDMGNGREWLAQRVRECAGQVEIVAAYRRCAPHWSPHERECAQTASRDGAVWLLGSAMAIDHLHALLPHTDWTASNAVVTHPRLADAARRLGFGNLHTSDADISSVCATLYAVRPF</sequence>
<dbReference type="CDD" id="cd06578">
    <property type="entry name" value="HemD"/>
    <property type="match status" value="1"/>
</dbReference>
<dbReference type="eggNOG" id="COG1587">
    <property type="taxonomic scope" value="Bacteria"/>
</dbReference>
<dbReference type="GO" id="GO:0033014">
    <property type="term" value="P:tetrapyrrole biosynthetic process"/>
    <property type="evidence" value="ECO:0007669"/>
    <property type="project" value="InterPro"/>
</dbReference>
<dbReference type="Gene3D" id="3.40.50.10090">
    <property type="match status" value="2"/>
</dbReference>
<dbReference type="InterPro" id="IPR036108">
    <property type="entry name" value="4pyrrol_syn_uPrphyn_synt_sf"/>
</dbReference>
<dbReference type="SUPFAM" id="SSF69618">
    <property type="entry name" value="HemD-like"/>
    <property type="match status" value="2"/>
</dbReference>
<dbReference type="GO" id="GO:0004852">
    <property type="term" value="F:uroporphyrinogen-III synthase activity"/>
    <property type="evidence" value="ECO:0007669"/>
    <property type="project" value="InterPro"/>
</dbReference>
<name>U5N968_9BURK</name>
<dbReference type="STRING" id="946483.Cenrod_1751"/>
<dbReference type="InterPro" id="IPR003754">
    <property type="entry name" value="4pyrrol_synth_uPrphyn_synth"/>
</dbReference>
<dbReference type="RefSeq" id="WP_022774078.1">
    <property type="nucleotide sequence ID" value="NC_022576.1"/>
</dbReference>
<evidence type="ECO:0000259" key="1">
    <source>
        <dbReference type="Pfam" id="PF02602"/>
    </source>
</evidence>
<dbReference type="Pfam" id="PF02602">
    <property type="entry name" value="HEM4"/>
    <property type="match status" value="1"/>
</dbReference>
<dbReference type="EMBL" id="CP004885">
    <property type="protein sequence ID" value="AGX87835.1"/>
    <property type="molecule type" value="Genomic_DNA"/>
</dbReference>
<dbReference type="Proteomes" id="UP000017184">
    <property type="component" value="Chromosome"/>
</dbReference>
<evidence type="ECO:0000313" key="2">
    <source>
        <dbReference type="EMBL" id="AGX87835.1"/>
    </source>
</evidence>
<proteinExistence type="predicted"/>
<organism evidence="2 3">
    <name type="scientific">Candidatus Symbiobacter mobilis CR</name>
    <dbReference type="NCBI Taxonomy" id="946483"/>
    <lineage>
        <taxon>Bacteria</taxon>
        <taxon>Pseudomonadati</taxon>
        <taxon>Pseudomonadota</taxon>
        <taxon>Betaproteobacteria</taxon>
        <taxon>Burkholderiales</taxon>
        <taxon>Comamonadaceae</taxon>
    </lineage>
</organism>